<dbReference type="PROSITE" id="PS50929">
    <property type="entry name" value="ABC_TM1F"/>
    <property type="match status" value="2"/>
</dbReference>
<evidence type="ECO:0000256" key="11">
    <source>
        <dbReference type="SAM" id="MobiDB-lite"/>
    </source>
</evidence>
<evidence type="ECO:0000313" key="15">
    <source>
        <dbReference type="EMBL" id="KAJ5084261.1"/>
    </source>
</evidence>
<dbReference type="OrthoDB" id="6500128at2759"/>
<dbReference type="FunFam" id="3.40.50.300:FF:000913">
    <property type="entry name" value="ABC multidrug transporter SitT"/>
    <property type="match status" value="1"/>
</dbReference>
<evidence type="ECO:0000259" key="13">
    <source>
        <dbReference type="PROSITE" id="PS50893"/>
    </source>
</evidence>
<keyword evidence="7" id="KW-0067">ATP-binding</keyword>
<keyword evidence="6" id="KW-0547">Nucleotide-binding</keyword>
<feature type="transmembrane region" description="Helical" evidence="12">
    <location>
        <begin position="239"/>
        <end position="262"/>
    </location>
</feature>
<feature type="transmembrane region" description="Helical" evidence="12">
    <location>
        <begin position="282"/>
        <end position="315"/>
    </location>
</feature>
<keyword evidence="16" id="KW-1185">Reference proteome</keyword>
<dbReference type="CDD" id="cd18578">
    <property type="entry name" value="ABC_6TM_Pgp_ABCB1_D2_like"/>
    <property type="match status" value="1"/>
</dbReference>
<dbReference type="InterPro" id="IPR039421">
    <property type="entry name" value="Type_1_exporter"/>
</dbReference>
<sequence>MTESLSVTLEALQLQRAAQVNMADSASVKGSARIAQKPKNFFGYFVIYAQATPTKFDIALLITGLIFAIASGVPFPLLGIIFGQLIDDFNSETCNASATTPASPAEAAFFDDLPSGEVLSRLNGDIQTIRSGTSEKVGICISSVSFFVTSYVVAFIKDAKLAGILVSLVPAYFIMSLVGGWFIEKYSRHMSNCFAAASSIASEGLSNVVVVHAFNANDRLENKFTAHLRRARNECLKKALATGVQAGLMYFIAYAANALAFWQGSRTIADTVANNSHGTSVGSIFTVIFILVDATLVLSQVAPFLQIFGAASAAFTKLKQDMDRQSVIDGTSNSGIPLPPSTAGHFELRNVSFTYPSRPERLALRNVSLECPAGKQTAIIGLSGSGKSTIASLMLRLYDATEGSMLLDGQDVRDLNTRQLRSCIAIVQQEATLLDRSILENIAHGLVNSASPAHDHLHATLVGPRLAAVAAAIRNGQQASDAAQAHGSEVVEIVEMVQHAATLADAARFIDNLSEGLGTIVGSNGTLLSGGQKQRIAVARALVKDPKVLILDEATASLDSKSEKEILAAVSRCSEGRTMISIAHRLSTIQKADKIIAMRDGEVVEEGNHSELMAKQGAYAGLVQMQNLNTQPSEGTNSSSIDINQSEQSRNESPMELAKSKSKELVSIDASEKPPTSPSSEDRSQKPKKESVWSLASGMFPIMRPHLLIAFLALIGASIVGAAFLAEAVIFGNTVGSLTPCETPEYIRSRGNFFGLMFFVLAIIEFFANIVIWVGFGLVAEKSIYTIRSESRTPTGLLGYITNDGNQIAGLSGSVIGIIFSICINLVVAVIMTLIIAWKIALVCIAVVPLLLGVGVMQLHVLAQFEERHKNAFNQSVSISVEAINSIQTIASLSLENETLAVYRRTLHGPRRETTAISLHANLWLGLAYFLGNLSYALAFWWGSKQIFNGTYSQTQFIIVMFALLVSAQLWSQMFALAPEVSNARAAVARVLGILEIGSSGATGASMHEATTAKDIEAFGTTRSVAANAQGGMDVELRDVNFSYPARPRAPVLRGLNVHVRPDQFCALVGPSGAGKSTIISLVERMYLPISGAILIDGTDITHRSDISFRDNIALVPQEGVLFEGSVRFNVSLGARPGTEVSDEEIVQACKLANIHDTIASLPQGYDTPCGANGSMLSGGQKQRLAIARALVRKPGLLILDEPTSALDAESEKLLQEGLEVASRGISVLAIAHRLHTIRKADTIYLIEGGVCVDAGTHDELFTHSESYRTNVLSQTFGG</sequence>
<dbReference type="CDD" id="cd18577">
    <property type="entry name" value="ABC_6TM_Pgp_ABCB1_D1_like"/>
    <property type="match status" value="1"/>
</dbReference>
<dbReference type="InterPro" id="IPR011527">
    <property type="entry name" value="ABC1_TM_dom"/>
</dbReference>
<name>A0A9W9EM10_9EURO</name>
<dbReference type="FunFam" id="1.20.1560.10:FF:000057">
    <property type="entry name" value="ABC multidrug transporter SitT"/>
    <property type="match status" value="1"/>
</dbReference>
<evidence type="ECO:0000256" key="1">
    <source>
        <dbReference type="ARBA" id="ARBA00004651"/>
    </source>
</evidence>
<dbReference type="SMART" id="SM00382">
    <property type="entry name" value="AAA"/>
    <property type="match status" value="2"/>
</dbReference>
<dbReference type="Gene3D" id="3.40.50.300">
    <property type="entry name" value="P-loop containing nucleotide triphosphate hydrolases"/>
    <property type="match status" value="2"/>
</dbReference>
<dbReference type="GO" id="GO:0005886">
    <property type="term" value="C:plasma membrane"/>
    <property type="evidence" value="ECO:0007669"/>
    <property type="project" value="UniProtKB-SubCell"/>
</dbReference>
<dbReference type="Proteomes" id="UP001141434">
    <property type="component" value="Unassembled WGS sequence"/>
</dbReference>
<dbReference type="InterPro" id="IPR036640">
    <property type="entry name" value="ABC1_TM_sf"/>
</dbReference>
<feature type="compositionally biased region" description="Polar residues" evidence="11">
    <location>
        <begin position="629"/>
        <end position="652"/>
    </location>
</feature>
<feature type="transmembrane region" description="Helical" evidence="12">
    <location>
        <begin position="137"/>
        <end position="156"/>
    </location>
</feature>
<feature type="domain" description="ABC transporter" evidence="13">
    <location>
        <begin position="346"/>
        <end position="625"/>
    </location>
</feature>
<keyword evidence="9 12" id="KW-0472">Membrane</keyword>
<comment type="similarity">
    <text evidence="2">Belongs to the ABC transporter superfamily. ABCB family. Multidrug resistance exporter (TC 3.A.1.201) subfamily.</text>
</comment>
<feature type="transmembrane region" description="Helical" evidence="12">
    <location>
        <begin position="921"/>
        <end position="943"/>
    </location>
</feature>
<feature type="transmembrane region" description="Helical" evidence="12">
    <location>
        <begin position="753"/>
        <end position="779"/>
    </location>
</feature>
<feature type="transmembrane region" description="Helical" evidence="12">
    <location>
        <begin position="815"/>
        <end position="834"/>
    </location>
</feature>
<dbReference type="GO" id="GO:0005524">
    <property type="term" value="F:ATP binding"/>
    <property type="evidence" value="ECO:0007669"/>
    <property type="project" value="UniProtKB-KW"/>
</dbReference>
<dbReference type="InterPro" id="IPR003439">
    <property type="entry name" value="ABC_transporter-like_ATP-bd"/>
</dbReference>
<evidence type="ECO:0000259" key="14">
    <source>
        <dbReference type="PROSITE" id="PS50929"/>
    </source>
</evidence>
<dbReference type="Gene3D" id="1.20.1560.10">
    <property type="entry name" value="ABC transporter type 1, transmembrane domain"/>
    <property type="match status" value="3"/>
</dbReference>
<dbReference type="GO" id="GO:0015421">
    <property type="term" value="F:ABC-type oligopeptide transporter activity"/>
    <property type="evidence" value="ECO:0007669"/>
    <property type="project" value="TreeGrafter"/>
</dbReference>
<feature type="domain" description="ABC transmembrane type-1" evidence="14">
    <location>
        <begin position="105"/>
        <end position="310"/>
    </location>
</feature>
<dbReference type="GO" id="GO:0016887">
    <property type="term" value="F:ATP hydrolysis activity"/>
    <property type="evidence" value="ECO:0007669"/>
    <property type="project" value="InterPro"/>
</dbReference>
<feature type="transmembrane region" description="Helical" evidence="12">
    <location>
        <begin position="840"/>
        <end position="863"/>
    </location>
</feature>
<dbReference type="GO" id="GO:0090374">
    <property type="term" value="P:oligopeptide export from mitochondrion"/>
    <property type="evidence" value="ECO:0007669"/>
    <property type="project" value="TreeGrafter"/>
</dbReference>
<dbReference type="InterPro" id="IPR017871">
    <property type="entry name" value="ABC_transporter-like_CS"/>
</dbReference>
<evidence type="ECO:0000256" key="8">
    <source>
        <dbReference type="ARBA" id="ARBA00022989"/>
    </source>
</evidence>
<dbReference type="AlphaFoldDB" id="A0A9W9EM10"/>
<dbReference type="PROSITE" id="PS00211">
    <property type="entry name" value="ABC_TRANSPORTER_1"/>
    <property type="match status" value="2"/>
</dbReference>
<dbReference type="GO" id="GO:0005743">
    <property type="term" value="C:mitochondrial inner membrane"/>
    <property type="evidence" value="ECO:0007669"/>
    <property type="project" value="TreeGrafter"/>
</dbReference>
<dbReference type="Pfam" id="PF00005">
    <property type="entry name" value="ABC_tran"/>
    <property type="match status" value="2"/>
</dbReference>
<dbReference type="PROSITE" id="PS50893">
    <property type="entry name" value="ABC_TRANSPORTER_2"/>
    <property type="match status" value="2"/>
</dbReference>
<feature type="domain" description="ABC transporter" evidence="13">
    <location>
        <begin position="1035"/>
        <end position="1274"/>
    </location>
</feature>
<proteinExistence type="inferred from homology"/>
<evidence type="ECO:0000256" key="12">
    <source>
        <dbReference type="SAM" id="Phobius"/>
    </source>
</evidence>
<keyword evidence="8 12" id="KW-1133">Transmembrane helix</keyword>
<dbReference type="PANTHER" id="PTHR43394">
    <property type="entry name" value="ATP-DEPENDENT PERMEASE MDL1, MITOCHONDRIAL"/>
    <property type="match status" value="1"/>
</dbReference>
<keyword evidence="4" id="KW-1003">Cell membrane</keyword>
<dbReference type="InterPro" id="IPR027417">
    <property type="entry name" value="P-loop_NTPase"/>
</dbReference>
<comment type="caution">
    <text evidence="15">The sequence shown here is derived from an EMBL/GenBank/DDBJ whole genome shotgun (WGS) entry which is preliminary data.</text>
</comment>
<feature type="domain" description="ABC transmembrane type-1" evidence="14">
    <location>
        <begin position="711"/>
        <end position="983"/>
    </location>
</feature>
<evidence type="ECO:0000313" key="16">
    <source>
        <dbReference type="Proteomes" id="UP001141434"/>
    </source>
</evidence>
<accession>A0A9W9EM10</accession>
<keyword evidence="5 12" id="KW-0812">Transmembrane</keyword>
<dbReference type="PANTHER" id="PTHR43394:SF1">
    <property type="entry name" value="ATP-BINDING CASSETTE SUB-FAMILY B MEMBER 10, MITOCHONDRIAL"/>
    <property type="match status" value="1"/>
</dbReference>
<keyword evidence="3" id="KW-0813">Transport</keyword>
<dbReference type="InterPro" id="IPR003593">
    <property type="entry name" value="AAA+_ATPase"/>
</dbReference>
<evidence type="ECO:0000256" key="4">
    <source>
        <dbReference type="ARBA" id="ARBA00022475"/>
    </source>
</evidence>
<reference evidence="15" key="1">
    <citation type="submission" date="2022-11" db="EMBL/GenBank/DDBJ databases">
        <authorList>
            <person name="Petersen C."/>
        </authorList>
    </citation>
    <scope>NUCLEOTIDE SEQUENCE</scope>
    <source>
        <strain evidence="15">IBT 34128</strain>
    </source>
</reference>
<evidence type="ECO:0000256" key="7">
    <source>
        <dbReference type="ARBA" id="ARBA00022840"/>
    </source>
</evidence>
<evidence type="ECO:0000256" key="6">
    <source>
        <dbReference type="ARBA" id="ARBA00022741"/>
    </source>
</evidence>
<feature type="region of interest" description="Disordered" evidence="11">
    <location>
        <begin position="629"/>
        <end position="688"/>
    </location>
</feature>
<evidence type="ECO:0000256" key="3">
    <source>
        <dbReference type="ARBA" id="ARBA00022448"/>
    </source>
</evidence>
<dbReference type="RefSeq" id="XP_056507658.1">
    <property type="nucleotide sequence ID" value="XM_056659365.1"/>
</dbReference>
<evidence type="ECO:0000256" key="9">
    <source>
        <dbReference type="ARBA" id="ARBA00023136"/>
    </source>
</evidence>
<evidence type="ECO:0000256" key="10">
    <source>
        <dbReference type="ARBA" id="ARBA00049740"/>
    </source>
</evidence>
<dbReference type="Pfam" id="PF00664">
    <property type="entry name" value="ABC_membrane"/>
    <property type="match status" value="2"/>
</dbReference>
<dbReference type="SUPFAM" id="SSF90123">
    <property type="entry name" value="ABC transporter transmembrane region"/>
    <property type="match status" value="2"/>
</dbReference>
<dbReference type="GeneID" id="81398534"/>
<evidence type="ECO:0000256" key="2">
    <source>
        <dbReference type="ARBA" id="ARBA00007577"/>
    </source>
</evidence>
<dbReference type="EMBL" id="JAPMSZ010000011">
    <property type="protein sequence ID" value="KAJ5084261.1"/>
    <property type="molecule type" value="Genomic_DNA"/>
</dbReference>
<gene>
    <name evidence="15" type="ORF">NUU61_008840</name>
</gene>
<feature type="transmembrane region" description="Helical" evidence="12">
    <location>
        <begin position="162"/>
        <end position="183"/>
    </location>
</feature>
<comment type="subcellular location">
    <subcellularLocation>
        <location evidence="1">Cell membrane</location>
        <topology evidence="1">Multi-pass membrane protein</topology>
    </subcellularLocation>
</comment>
<evidence type="ECO:0000256" key="5">
    <source>
        <dbReference type="ARBA" id="ARBA00022692"/>
    </source>
</evidence>
<feature type="transmembrane region" description="Helical" evidence="12">
    <location>
        <begin position="707"/>
        <end position="733"/>
    </location>
</feature>
<feature type="transmembrane region" description="Helical" evidence="12">
    <location>
        <begin position="955"/>
        <end position="977"/>
    </location>
</feature>
<feature type="compositionally biased region" description="Basic and acidic residues" evidence="11">
    <location>
        <begin position="658"/>
        <end position="672"/>
    </location>
</feature>
<dbReference type="SUPFAM" id="SSF52540">
    <property type="entry name" value="P-loop containing nucleoside triphosphate hydrolases"/>
    <property type="match status" value="2"/>
</dbReference>
<feature type="transmembrane region" description="Helical" evidence="12">
    <location>
        <begin position="58"/>
        <end position="82"/>
    </location>
</feature>
<reference evidence="15" key="2">
    <citation type="journal article" date="2023" name="IMA Fungus">
        <title>Comparative genomic study of the Penicillium genus elucidates a diverse pangenome and 15 lateral gene transfer events.</title>
        <authorList>
            <person name="Petersen C."/>
            <person name="Sorensen T."/>
            <person name="Nielsen M.R."/>
            <person name="Sondergaard T.E."/>
            <person name="Sorensen J.L."/>
            <person name="Fitzpatrick D.A."/>
            <person name="Frisvad J.C."/>
            <person name="Nielsen K.L."/>
        </authorList>
    </citation>
    <scope>NUCLEOTIDE SEQUENCE</scope>
    <source>
        <strain evidence="15">IBT 34128</strain>
    </source>
</reference>
<organism evidence="15 16">
    <name type="scientific">Penicillium alfredii</name>
    <dbReference type="NCBI Taxonomy" id="1506179"/>
    <lineage>
        <taxon>Eukaryota</taxon>
        <taxon>Fungi</taxon>
        <taxon>Dikarya</taxon>
        <taxon>Ascomycota</taxon>
        <taxon>Pezizomycotina</taxon>
        <taxon>Eurotiomycetes</taxon>
        <taxon>Eurotiomycetidae</taxon>
        <taxon>Eurotiales</taxon>
        <taxon>Aspergillaceae</taxon>
        <taxon>Penicillium</taxon>
    </lineage>
</organism>
<protein>
    <recommendedName>
        <fullName evidence="10">ABC multidrug transporter MDR2</fullName>
    </recommendedName>
</protein>